<feature type="transmembrane region" description="Helical" evidence="1">
    <location>
        <begin position="58"/>
        <end position="78"/>
    </location>
</feature>
<feature type="transmembrane region" description="Helical" evidence="1">
    <location>
        <begin position="34"/>
        <end position="52"/>
    </location>
</feature>
<feature type="transmembrane region" description="Helical" evidence="1">
    <location>
        <begin position="98"/>
        <end position="118"/>
    </location>
</feature>
<dbReference type="OrthoDB" id="2388670at2"/>
<proteinExistence type="predicted"/>
<feature type="transmembrane region" description="Helical" evidence="1">
    <location>
        <begin position="197"/>
        <end position="215"/>
    </location>
</feature>
<keyword evidence="1" id="KW-1133">Transmembrane helix</keyword>
<sequence>MNGPALPARRERIAGVAGAEAIAETDPIARPRTIAGTAAIACLPLLLLWPALRHAIESRMLLHMLVEFPALLASGWAVRRMCPASGPMRALSLAWRQLDWRGWTGATLLSAVTAVWMIPTLLDLALLTPAVAAAKHGAWWLAGWAIADSWGRLDPELRLWMLGNLAWMTGTAGLLYLDAPQRLCVNYLQDDQRLTGIALIALALLLGALGLREAMRPPASP</sequence>
<evidence type="ECO:0000256" key="1">
    <source>
        <dbReference type="SAM" id="Phobius"/>
    </source>
</evidence>
<keyword evidence="1" id="KW-0472">Membrane</keyword>
<protein>
    <submittedName>
        <fullName evidence="2">Uncharacterized protein</fullName>
    </submittedName>
</protein>
<feature type="transmembrane region" description="Helical" evidence="1">
    <location>
        <begin position="159"/>
        <end position="177"/>
    </location>
</feature>
<comment type="caution">
    <text evidence="2">The sequence shown here is derived from an EMBL/GenBank/DDBJ whole genome shotgun (WGS) entry which is preliminary data.</text>
</comment>
<dbReference type="Proteomes" id="UP000321548">
    <property type="component" value="Unassembled WGS sequence"/>
</dbReference>
<dbReference type="EMBL" id="VDUY01000008">
    <property type="protein sequence ID" value="TXL63515.1"/>
    <property type="molecule type" value="Genomic_DNA"/>
</dbReference>
<evidence type="ECO:0000313" key="2">
    <source>
        <dbReference type="EMBL" id="TXL63515.1"/>
    </source>
</evidence>
<keyword evidence="3" id="KW-1185">Reference proteome</keyword>
<gene>
    <name evidence="2" type="ORF">FHP08_16880</name>
</gene>
<name>A0A5C8NRR9_9BURK</name>
<accession>A0A5C8NRR9</accession>
<dbReference type="AlphaFoldDB" id="A0A5C8NRR9"/>
<reference evidence="2 3" key="1">
    <citation type="submission" date="2019-06" db="EMBL/GenBank/DDBJ databases">
        <title>Quisquiliibacterium sp. nov., isolated from a maize field.</title>
        <authorList>
            <person name="Lin S.-Y."/>
            <person name="Tsai C.-F."/>
            <person name="Young C.-C."/>
        </authorList>
    </citation>
    <scope>NUCLEOTIDE SEQUENCE [LARGE SCALE GENOMIC DNA]</scope>
    <source>
        <strain evidence="2 3">CC-CFT501</strain>
    </source>
</reference>
<keyword evidence="1" id="KW-0812">Transmembrane</keyword>
<dbReference type="RefSeq" id="WP_147705669.1">
    <property type="nucleotide sequence ID" value="NZ_VDUY01000008.1"/>
</dbReference>
<organism evidence="2 3">
    <name type="scientific">Zeimonas arvi</name>
    <dbReference type="NCBI Taxonomy" id="2498847"/>
    <lineage>
        <taxon>Bacteria</taxon>
        <taxon>Pseudomonadati</taxon>
        <taxon>Pseudomonadota</taxon>
        <taxon>Betaproteobacteria</taxon>
        <taxon>Burkholderiales</taxon>
        <taxon>Burkholderiaceae</taxon>
        <taxon>Zeimonas</taxon>
    </lineage>
</organism>
<evidence type="ECO:0000313" key="3">
    <source>
        <dbReference type="Proteomes" id="UP000321548"/>
    </source>
</evidence>